<evidence type="ECO:0000259" key="6">
    <source>
        <dbReference type="Pfam" id="PF19279"/>
    </source>
</evidence>
<sequence>MKKTQIVHNPSSGDGSHTREEVVAQVENNGFKAAYVSTKDDASWQKFHFGEMENIFVAGGDGTVTKIMEKLLSEIPDQKVLLHVLPHGTANNIAKTLQTTTIIEQHSIKDDKKTKNFDCGVIEGGPTKFFFESLGIGVFPELITLMKQLNTSDNPSKKLKRSLDELIGILQNFEAIETSIEVDGLTLEGSFILIELMNIKYLGPNLHLAPNADPGDGYFELVLITEEKRAEFLHYLKALSNGSKSKNNIETFAKTIRVQALKMKCINKKLHIDDTVVDNCSNDTLEIKIRQNCLQFSKIPFE</sequence>
<dbReference type="Pfam" id="PF00781">
    <property type="entry name" value="DAGK_cat"/>
    <property type="match status" value="1"/>
</dbReference>
<gene>
    <name evidence="7" type="ORF">MARI151_40056</name>
</gene>
<dbReference type="InterPro" id="IPR045540">
    <property type="entry name" value="YegS/DAGK_C"/>
</dbReference>
<keyword evidence="3 7" id="KW-0418">Kinase</keyword>
<organism evidence="7 8">
    <name type="scientific">Maribacter litoralis</name>
    <dbReference type="NCBI Taxonomy" id="2059726"/>
    <lineage>
        <taxon>Bacteria</taxon>
        <taxon>Pseudomonadati</taxon>
        <taxon>Bacteroidota</taxon>
        <taxon>Flavobacteriia</taxon>
        <taxon>Flavobacteriales</taxon>
        <taxon>Flavobacteriaceae</taxon>
        <taxon>Maribacter</taxon>
    </lineage>
</organism>
<dbReference type="PANTHER" id="PTHR12358">
    <property type="entry name" value="SPHINGOSINE KINASE"/>
    <property type="match status" value="1"/>
</dbReference>
<dbReference type="RefSeq" id="WP_159303232.1">
    <property type="nucleotide sequence ID" value="NZ_LR733271.1"/>
</dbReference>
<evidence type="ECO:0000256" key="4">
    <source>
        <dbReference type="ARBA" id="ARBA00022840"/>
    </source>
</evidence>
<evidence type="ECO:0000259" key="5">
    <source>
        <dbReference type="Pfam" id="PF00781"/>
    </source>
</evidence>
<dbReference type="PANTHER" id="PTHR12358:SF54">
    <property type="entry name" value="SPHINGOSINE KINASE RELATED PROTEIN"/>
    <property type="match status" value="1"/>
</dbReference>
<protein>
    <submittedName>
        <fullName evidence="7">Diacylglycerol kinase family enzyme</fullName>
    </submittedName>
</protein>
<reference evidence="7 8" key="1">
    <citation type="submission" date="2019-10" db="EMBL/GenBank/DDBJ databases">
        <authorList>
            <person name="Karimi E."/>
        </authorList>
    </citation>
    <scope>NUCLEOTIDE SEQUENCE [LARGE SCALE GENOMIC DNA]</scope>
    <source>
        <strain evidence="7">Maribacter sp. 151</strain>
    </source>
</reference>
<keyword evidence="2" id="KW-0547">Nucleotide-binding</keyword>
<dbReference type="Gene3D" id="3.40.50.10330">
    <property type="entry name" value="Probable inorganic polyphosphate/atp-NAD kinase, domain 1"/>
    <property type="match status" value="1"/>
</dbReference>
<dbReference type="GO" id="GO:0005524">
    <property type="term" value="F:ATP binding"/>
    <property type="evidence" value="ECO:0007669"/>
    <property type="project" value="UniProtKB-KW"/>
</dbReference>
<keyword evidence="8" id="KW-1185">Reference proteome</keyword>
<evidence type="ECO:0000256" key="2">
    <source>
        <dbReference type="ARBA" id="ARBA00022741"/>
    </source>
</evidence>
<accession>A0A653TUM2</accession>
<dbReference type="Proteomes" id="UP000430202">
    <property type="component" value="Unassembled WGS sequence"/>
</dbReference>
<dbReference type="InterPro" id="IPR017438">
    <property type="entry name" value="ATP-NAD_kinase_N"/>
</dbReference>
<keyword evidence="1" id="KW-0808">Transferase</keyword>
<dbReference type="EMBL" id="CABWLR010000004">
    <property type="protein sequence ID" value="VXB84719.1"/>
    <property type="molecule type" value="Genomic_DNA"/>
</dbReference>
<dbReference type="InterPro" id="IPR050187">
    <property type="entry name" value="Lipid_Phosphate_FormReg"/>
</dbReference>
<dbReference type="InterPro" id="IPR001206">
    <property type="entry name" value="Diacylglycerol_kinase_cat_dom"/>
</dbReference>
<keyword evidence="4" id="KW-0067">ATP-binding</keyword>
<evidence type="ECO:0000256" key="3">
    <source>
        <dbReference type="ARBA" id="ARBA00022777"/>
    </source>
</evidence>
<dbReference type="InterPro" id="IPR016064">
    <property type="entry name" value="NAD/diacylglycerol_kinase_sf"/>
</dbReference>
<dbReference type="Pfam" id="PF19279">
    <property type="entry name" value="YegS_C"/>
    <property type="match status" value="1"/>
</dbReference>
<evidence type="ECO:0000313" key="8">
    <source>
        <dbReference type="Proteomes" id="UP000430202"/>
    </source>
</evidence>
<evidence type="ECO:0000256" key="1">
    <source>
        <dbReference type="ARBA" id="ARBA00022679"/>
    </source>
</evidence>
<dbReference type="AlphaFoldDB" id="A0A653TUM2"/>
<proteinExistence type="predicted"/>
<feature type="domain" description="YegS/DAGK C-terminal" evidence="6">
    <location>
        <begin position="169"/>
        <end position="259"/>
    </location>
</feature>
<evidence type="ECO:0000313" key="7">
    <source>
        <dbReference type="EMBL" id="VXB84719.1"/>
    </source>
</evidence>
<feature type="domain" description="DAGKc" evidence="5">
    <location>
        <begin position="6"/>
        <end position="119"/>
    </location>
</feature>
<name>A0A653TUM2_9FLAO</name>
<dbReference type="SUPFAM" id="SSF111331">
    <property type="entry name" value="NAD kinase/diacylglycerol kinase-like"/>
    <property type="match status" value="1"/>
</dbReference>
<dbReference type="GO" id="GO:0016301">
    <property type="term" value="F:kinase activity"/>
    <property type="evidence" value="ECO:0007669"/>
    <property type="project" value="UniProtKB-KW"/>
</dbReference>
<dbReference type="Gene3D" id="2.60.200.40">
    <property type="match status" value="1"/>
</dbReference>